<keyword evidence="4" id="KW-0460">Magnesium</keyword>
<name>A0A073IX89_9RHOB</name>
<dbReference type="GO" id="GO:1901909">
    <property type="term" value="P:diadenosine hexaphosphate catabolic process"/>
    <property type="evidence" value="ECO:0007669"/>
    <property type="project" value="TreeGrafter"/>
</dbReference>
<dbReference type="SUPFAM" id="SSF55811">
    <property type="entry name" value="Nudix"/>
    <property type="match status" value="1"/>
</dbReference>
<reference evidence="6 7" key="1">
    <citation type="submission" date="2014-01" db="EMBL/GenBank/DDBJ databases">
        <title>Sulfitobacter donghicola JCM 14565 Genome Sequencing.</title>
        <authorList>
            <person name="Lai Q."/>
            <person name="Hong Z."/>
        </authorList>
    </citation>
    <scope>NUCLEOTIDE SEQUENCE [LARGE SCALE GENOMIC DNA]</scope>
    <source>
        <strain evidence="6 7">JCM 14565</strain>
    </source>
</reference>
<comment type="caution">
    <text evidence="6">The sequence shown here is derived from an EMBL/GenBank/DDBJ whole genome shotgun (WGS) entry which is preliminary data.</text>
</comment>
<dbReference type="GO" id="GO:0034431">
    <property type="term" value="F:bis(5'-adenosyl)-hexaphosphatase activity"/>
    <property type="evidence" value="ECO:0007669"/>
    <property type="project" value="TreeGrafter"/>
</dbReference>
<accession>A0A073IX89</accession>
<keyword evidence="7" id="KW-1185">Reference proteome</keyword>
<evidence type="ECO:0000313" key="7">
    <source>
        <dbReference type="Proteomes" id="UP000027734"/>
    </source>
</evidence>
<dbReference type="STRING" id="1300350.Z948_587"/>
<dbReference type="GO" id="GO:0000298">
    <property type="term" value="F:endopolyphosphatase activity"/>
    <property type="evidence" value="ECO:0007669"/>
    <property type="project" value="TreeGrafter"/>
</dbReference>
<dbReference type="Gene3D" id="3.90.79.10">
    <property type="entry name" value="Nucleoside Triphosphate Pyrophosphohydrolase"/>
    <property type="match status" value="1"/>
</dbReference>
<dbReference type="GO" id="GO:1901911">
    <property type="term" value="P:adenosine 5'-(hexahydrogen pentaphosphate) catabolic process"/>
    <property type="evidence" value="ECO:0007669"/>
    <property type="project" value="TreeGrafter"/>
</dbReference>
<dbReference type="Proteomes" id="UP000027734">
    <property type="component" value="Unassembled WGS sequence"/>
</dbReference>
<dbReference type="InterPro" id="IPR015797">
    <property type="entry name" value="NUDIX_hydrolase-like_dom_sf"/>
</dbReference>
<dbReference type="GO" id="GO:0071543">
    <property type="term" value="P:diphosphoinositol polyphosphate metabolic process"/>
    <property type="evidence" value="ECO:0007669"/>
    <property type="project" value="TreeGrafter"/>
</dbReference>
<evidence type="ECO:0000256" key="1">
    <source>
        <dbReference type="ARBA" id="ARBA00001946"/>
    </source>
</evidence>
<protein>
    <submittedName>
        <fullName evidence="6">NUDIX hydrolase</fullName>
    </submittedName>
</protein>
<dbReference type="GO" id="GO:0034432">
    <property type="term" value="F:bis(5'-adenosyl)-pentaphosphatase activity"/>
    <property type="evidence" value="ECO:0007669"/>
    <property type="project" value="TreeGrafter"/>
</dbReference>
<dbReference type="PANTHER" id="PTHR12629:SF0">
    <property type="entry name" value="DIPHOSPHOINOSITOL-POLYPHOSPHATE DIPHOSPHATASE"/>
    <property type="match status" value="1"/>
</dbReference>
<dbReference type="OrthoDB" id="7066910at2"/>
<dbReference type="GO" id="GO:1901907">
    <property type="term" value="P:diadenosine pentaphosphate catabolic process"/>
    <property type="evidence" value="ECO:0007669"/>
    <property type="project" value="TreeGrafter"/>
</dbReference>
<comment type="cofactor">
    <cofactor evidence="1">
        <name>Mg(2+)</name>
        <dbReference type="ChEBI" id="CHEBI:18420"/>
    </cofactor>
</comment>
<evidence type="ECO:0000256" key="4">
    <source>
        <dbReference type="ARBA" id="ARBA00022842"/>
    </source>
</evidence>
<dbReference type="PANTHER" id="PTHR12629">
    <property type="entry name" value="DIPHOSPHOINOSITOL POLYPHOSPHATE PHOSPHOHYDROLASE"/>
    <property type="match status" value="1"/>
</dbReference>
<dbReference type="InterPro" id="IPR047198">
    <property type="entry name" value="DDP-like_NUDIX"/>
</dbReference>
<dbReference type="GO" id="GO:0005737">
    <property type="term" value="C:cytoplasm"/>
    <property type="evidence" value="ECO:0007669"/>
    <property type="project" value="TreeGrafter"/>
</dbReference>
<dbReference type="RefSeq" id="WP_025058066.1">
    <property type="nucleotide sequence ID" value="NZ_JAMC01000002.1"/>
</dbReference>
<keyword evidence="3 6" id="KW-0378">Hydrolase</keyword>
<gene>
    <name evidence="6" type="ORF">DSW25_07175</name>
</gene>
<dbReference type="GO" id="GO:0008486">
    <property type="term" value="F:diphosphoinositol-polyphosphate diphosphatase activity"/>
    <property type="evidence" value="ECO:0007669"/>
    <property type="project" value="TreeGrafter"/>
</dbReference>
<dbReference type="eggNOG" id="COG0494">
    <property type="taxonomic scope" value="Bacteria"/>
</dbReference>
<feature type="domain" description="Nudix hydrolase" evidence="5">
    <location>
        <begin position="20"/>
        <end position="153"/>
    </location>
</feature>
<keyword evidence="2" id="KW-0479">Metal-binding</keyword>
<dbReference type="CDD" id="cd04666">
    <property type="entry name" value="NUDIX_DIPP2_like_Nudt4"/>
    <property type="match status" value="1"/>
</dbReference>
<proteinExistence type="predicted"/>
<sequence length="153" mass="17532">MNASLHRVWDMFLGPMLQRPKKLQVAALCHRGDEQDREYLLITSRDTGRWIIPKGWPIRGLKSWETALQEAWEEAGVQNSPASKAPVGRYTYKKRAASGLEVPVETLVYSVDVQALAKTFPEAHERTLKWVKAEEAAEMVNEPELQSLFRDRQ</sequence>
<dbReference type="AlphaFoldDB" id="A0A073IX89"/>
<evidence type="ECO:0000259" key="5">
    <source>
        <dbReference type="PROSITE" id="PS51462"/>
    </source>
</evidence>
<evidence type="ECO:0000313" key="6">
    <source>
        <dbReference type="EMBL" id="KEJ89987.1"/>
    </source>
</evidence>
<evidence type="ECO:0000256" key="3">
    <source>
        <dbReference type="ARBA" id="ARBA00022801"/>
    </source>
</evidence>
<organism evidence="6 7">
    <name type="scientific">Sulfitobacter donghicola DSW-25 = KCTC 12864 = JCM 14565</name>
    <dbReference type="NCBI Taxonomy" id="1300350"/>
    <lineage>
        <taxon>Bacteria</taxon>
        <taxon>Pseudomonadati</taxon>
        <taxon>Pseudomonadota</taxon>
        <taxon>Alphaproteobacteria</taxon>
        <taxon>Rhodobacterales</taxon>
        <taxon>Roseobacteraceae</taxon>
        <taxon>Sulfitobacter</taxon>
    </lineage>
</organism>
<evidence type="ECO:0000256" key="2">
    <source>
        <dbReference type="ARBA" id="ARBA00022723"/>
    </source>
</evidence>
<dbReference type="PROSITE" id="PS51462">
    <property type="entry name" value="NUDIX"/>
    <property type="match status" value="1"/>
</dbReference>
<dbReference type="InterPro" id="IPR000086">
    <property type="entry name" value="NUDIX_hydrolase_dom"/>
</dbReference>
<dbReference type="GO" id="GO:0046872">
    <property type="term" value="F:metal ion binding"/>
    <property type="evidence" value="ECO:0007669"/>
    <property type="project" value="UniProtKB-KW"/>
</dbReference>
<dbReference type="EMBL" id="JAMC01000002">
    <property type="protein sequence ID" value="KEJ89987.1"/>
    <property type="molecule type" value="Genomic_DNA"/>
</dbReference>
<dbReference type="Pfam" id="PF00293">
    <property type="entry name" value="NUDIX"/>
    <property type="match status" value="1"/>
</dbReference>